<feature type="domain" description="Hint" evidence="3">
    <location>
        <begin position="1091"/>
        <end position="1195"/>
    </location>
</feature>
<reference evidence="4" key="1">
    <citation type="submission" date="2021-03" db="EMBL/GenBank/DDBJ databases">
        <title>Whole genome shotgun sequence of Actinoplanes auranticolor NBRC 12245.</title>
        <authorList>
            <person name="Komaki H."/>
            <person name="Tamura T."/>
        </authorList>
    </citation>
    <scope>NUCLEOTIDE SEQUENCE</scope>
    <source>
        <strain evidence="4">NBRC 12245</strain>
    </source>
</reference>
<feature type="compositionally biased region" description="Basic and acidic residues" evidence="2">
    <location>
        <begin position="569"/>
        <end position="586"/>
    </location>
</feature>
<feature type="coiled-coil region" evidence="1">
    <location>
        <begin position="373"/>
        <end position="432"/>
    </location>
</feature>
<feature type="coiled-coil region" evidence="1">
    <location>
        <begin position="893"/>
        <end position="927"/>
    </location>
</feature>
<dbReference type="InterPro" id="IPR036844">
    <property type="entry name" value="Hint_dom_sf"/>
</dbReference>
<sequence length="1356" mass="141828">MASGFLVAPAPTPASAAARPAAVRDLPPISVPPLVTEVWDGRTGVHFPTDPRLRQLVADTAELHAEPTVRDAAAEALASDQPGAIMRFLNETQPRLEDEADQRRIDTARRNTTTIRAMAGTGVPGGYFNTEVDRVLRGTDTDRALFLAYGADIARGRDTAAAATETDRRRVLRERLTLLIAAAPAESTMKRTATAALAGDDAGVAAFWNTGYLAAATADATAREQYLADLEARNKAAEDLSDLAQRAARASEARRHLLIAHGNAVRELQRTANAMAGAANAARSAERILAGTSTTKTAELNAAKTATTTELTAAQQAAQRAQAAAIAAQAAADTLIDTGLTYGAEWTLIVQGMHQAATAAVGATQTAAHAVDATIATNNAQDAQARAEAHERQAVQWRLHAQEHAAAAKKLADAAKAQANAAKTAAARAKAARVAAQAAEARAWAAAERTRQQRVIAEAEAATARSARLVAEQERAKAAGHRAQAERQAAVAANARRNADQQAAVAAAAYQRAKASDAAALNAADTAWRQEGLAARARAAAEKAEREHQVEVAKHQALQTWAAATPAGEAKDEAQRRADQAKRDADAAGAAARNARKAAHTATGAAATARSAATEANRSAERAWAASQESRAAAARADAAAGRAEAEAKATHRARLQADEKAAAATAQEARAAEAANAAVRLAQQAADESVQALWAAQRTQAEAEAATMESVAAAAQAEIAVTAAVAARASSAGIAQPHNAALAMVHPFTSADIDADFVAAVAEQARVIGAEQAAAATARAREALAAAEAAADAADNATGQVKIAFTAAAEAARSASDAAASAAEAKRAAADAAADGAAARSAAAGAARADAQAKADARGARNAANEAWKDAAIAGRSAADARSDADQAAAAARTAETDAAAANTAAAAAEQNASAAQRAADSAQAHADSAAEAAENALQHAIAAQVAADRAEKAERDRINLAMAQAAAGQPTPPTPDDILSVLSEEEQQLYREAEAINGMSLMDFLIQELGELFWELSGLGNIHACIVEGDLLACLWTLVELLPWGRIWNAVEKLIKFAPRLYTFITKSQEAAKTLAGLLKRADELRDCRNSFLPGTPVLLADGRAVPIEDIRPGDHVLATDPVANLTRPEPVIRLLRDTGEKNLVDITVDTDGDRGDATSTITATGSHRFWSPESRRWWPAEQLETDKLLLDDSGRSVRITAVRERVATATVHNLWVARIHTFFVLAGGTSMLVHNCDDIALGLRDPDEGLSLADFAEQVGGAMYTDWPSGIDYWMRDFRGFLKDGKTKIHFNLDGIDDWREWSRQGAEESDPDLGYLMTAWELNQVLTNESAKSRTTFYRNGKACKLEGSPSC</sequence>
<name>A0A919S5V6_9ACTN</name>
<evidence type="ECO:0000256" key="2">
    <source>
        <dbReference type="SAM" id="MobiDB-lite"/>
    </source>
</evidence>
<gene>
    <name evidence="4" type="ORF">Aau02nite_21460</name>
</gene>
<evidence type="ECO:0000259" key="3">
    <source>
        <dbReference type="SMART" id="SM00306"/>
    </source>
</evidence>
<evidence type="ECO:0000313" key="4">
    <source>
        <dbReference type="EMBL" id="GIM66054.1"/>
    </source>
</evidence>
<feature type="region of interest" description="Disordered" evidence="2">
    <location>
        <begin position="563"/>
        <end position="662"/>
    </location>
</feature>
<keyword evidence="5" id="KW-1185">Reference proteome</keyword>
<organism evidence="4 5">
    <name type="scientific">Actinoplanes auranticolor</name>
    <dbReference type="NCBI Taxonomy" id="47988"/>
    <lineage>
        <taxon>Bacteria</taxon>
        <taxon>Bacillati</taxon>
        <taxon>Actinomycetota</taxon>
        <taxon>Actinomycetes</taxon>
        <taxon>Micromonosporales</taxon>
        <taxon>Micromonosporaceae</taxon>
        <taxon>Actinoplanes</taxon>
    </lineage>
</organism>
<proteinExistence type="predicted"/>
<dbReference type="SMART" id="SM00306">
    <property type="entry name" value="HintN"/>
    <property type="match status" value="1"/>
</dbReference>
<protein>
    <recommendedName>
        <fullName evidence="3">Hint domain-containing protein</fullName>
    </recommendedName>
</protein>
<feature type="compositionally biased region" description="Basic and acidic residues" evidence="2">
    <location>
        <begin position="644"/>
        <end position="662"/>
    </location>
</feature>
<keyword evidence="1" id="KW-0175">Coiled coil</keyword>
<dbReference type="InterPro" id="IPR003587">
    <property type="entry name" value="Hint_dom_N"/>
</dbReference>
<feature type="compositionally biased region" description="Low complexity" evidence="2">
    <location>
        <begin position="600"/>
        <end position="643"/>
    </location>
</feature>
<dbReference type="CDD" id="cd00081">
    <property type="entry name" value="Hint"/>
    <property type="match status" value="1"/>
</dbReference>
<evidence type="ECO:0000256" key="1">
    <source>
        <dbReference type="SAM" id="Coils"/>
    </source>
</evidence>
<dbReference type="SUPFAM" id="SSF51294">
    <property type="entry name" value="Hedgehog/intein (Hint) domain"/>
    <property type="match status" value="1"/>
</dbReference>
<evidence type="ECO:0000313" key="5">
    <source>
        <dbReference type="Proteomes" id="UP000681340"/>
    </source>
</evidence>
<dbReference type="EMBL" id="BOQL01000018">
    <property type="protein sequence ID" value="GIM66054.1"/>
    <property type="molecule type" value="Genomic_DNA"/>
</dbReference>
<dbReference type="Gene3D" id="2.170.16.10">
    <property type="entry name" value="Hedgehog/Intein (Hint) domain"/>
    <property type="match status" value="1"/>
</dbReference>
<comment type="caution">
    <text evidence="4">The sequence shown here is derived from an EMBL/GenBank/DDBJ whole genome shotgun (WGS) entry which is preliminary data.</text>
</comment>
<dbReference type="Pfam" id="PF07591">
    <property type="entry name" value="PT-HINT"/>
    <property type="match status" value="1"/>
</dbReference>
<accession>A0A919S5V6</accession>
<dbReference type="Proteomes" id="UP000681340">
    <property type="component" value="Unassembled WGS sequence"/>
</dbReference>